<name>A0ACC6Q9Z2_9ACTN</name>
<sequence>MSRVRSALAVPPLYAPIPPAVHPRHAAIDARTAAWADEFDIGSKEWRSRLTRQDLGKFASMILPEGDEEVVSLLSDFCLWLFGVDDGYCEEGDLGDKPGELAEALLRLLRIAQNPEVPMLIGDPLAEGLRDLTRRVSRYGTALQTGRWVATLSEYFFGVVWEAKFRARNEVPGLSDYAHMRIYDGATTVVQPFLEMGNGFELQPHERDSKAVRAAGEMTSFITTWDNDICSYHKESRSSAYYLNVIRVLTHTYGISPDEALPIAIAQRDRVMSLFLRLRARLEAEGSPQLRTYLGNLSHFIRATQDWSITSLRYTTPDDPACLPSAFTDKPVDDSSDPLDIPSISWWWSLIPASAALDESRVPRARESVLG</sequence>
<keyword evidence="1" id="KW-0456">Lyase</keyword>
<protein>
    <submittedName>
        <fullName evidence="1">Selina-4(15),7(11)-diene synthase</fullName>
        <ecNumber evidence="1">4.2.3.181</ecNumber>
    </submittedName>
</protein>
<dbReference type="Proteomes" id="UP001375539">
    <property type="component" value="Unassembled WGS sequence"/>
</dbReference>
<gene>
    <name evidence="1" type="ORF">WKI58_00740</name>
</gene>
<evidence type="ECO:0000313" key="1">
    <source>
        <dbReference type="EMBL" id="MEJ8655064.1"/>
    </source>
</evidence>
<dbReference type="EC" id="4.2.3.181" evidence="1"/>
<evidence type="ECO:0000313" key="2">
    <source>
        <dbReference type="Proteomes" id="UP001375539"/>
    </source>
</evidence>
<accession>A0ACC6Q9Z2</accession>
<dbReference type="EMBL" id="JBBKAI010000002">
    <property type="protein sequence ID" value="MEJ8655064.1"/>
    <property type="molecule type" value="Genomic_DNA"/>
</dbReference>
<organism evidence="1 2">
    <name type="scientific">Streptomyces pratisoli</name>
    <dbReference type="NCBI Taxonomy" id="3139917"/>
    <lineage>
        <taxon>Bacteria</taxon>
        <taxon>Bacillati</taxon>
        <taxon>Actinomycetota</taxon>
        <taxon>Actinomycetes</taxon>
        <taxon>Kitasatosporales</taxon>
        <taxon>Streptomycetaceae</taxon>
        <taxon>Streptomyces</taxon>
    </lineage>
</organism>
<proteinExistence type="predicted"/>
<comment type="caution">
    <text evidence="1">The sequence shown here is derived from an EMBL/GenBank/DDBJ whole genome shotgun (WGS) entry which is preliminary data.</text>
</comment>
<keyword evidence="2" id="KW-1185">Reference proteome</keyword>
<reference evidence="1" key="1">
    <citation type="submission" date="2024-03" db="EMBL/GenBank/DDBJ databases">
        <title>Novel Streptomyces species of biotechnological and ecological value are a feature of Machair soil.</title>
        <authorList>
            <person name="Prole J.R."/>
            <person name="Goodfellow M."/>
            <person name="Allenby N."/>
            <person name="Ward A.C."/>
        </authorList>
    </citation>
    <scope>NUCLEOTIDE SEQUENCE</scope>
    <source>
        <strain evidence="1">MS1.AVA.4</strain>
    </source>
</reference>